<name>A0AA35XF78_GEOBA</name>
<dbReference type="AlphaFoldDB" id="A0AA35XF78"/>
<dbReference type="GO" id="GO:0012505">
    <property type="term" value="C:endomembrane system"/>
    <property type="evidence" value="ECO:0007669"/>
    <property type="project" value="TreeGrafter"/>
</dbReference>
<sequence length="415" mass="46587">MEGLYVRTHTCTLRGGTSSQNKTVATMIVQVERYVNEVLSSYEHGRERIGVLVGRMTPKKGFVLYFVPTPDVEENLDDVKCGLPYEDWWVEDHAHQVREMLPGGLSVVGLCLVSPAFELTTAASLTKLASRFSKPYFESAWSAFLTMHFSTITGSFTCQCQSVPHNVGLPVEVVVDELRDLWCCLESRVSVQLNKLVQPGKPFGDVQQELIAGLNCWSLGTVVFGNKYGGCEGCVADQVKGRYARCVVYPAHQPLEYGQSETLELASAITLHGKFSVIAYVPLEASLAEASKAVTDDVLQTVVIRWKKMCDDMKQEKRQAIGSWQLPRRVELAVDRCMFRFSSYMFSDENETDVCERVGELLGVSMDRVSVMDTEQNFMDVKQQTPRKKGPWSQVCTFFVTLLLVIIFVTYLVMK</sequence>
<evidence type="ECO:0000313" key="8">
    <source>
        <dbReference type="Proteomes" id="UP001174909"/>
    </source>
</evidence>
<dbReference type="EMBL" id="CASHTH010003836">
    <property type="protein sequence ID" value="CAI8050186.1"/>
    <property type="molecule type" value="Genomic_DNA"/>
</dbReference>
<keyword evidence="8" id="KW-1185">Reference proteome</keyword>
<feature type="transmembrane region" description="Helical" evidence="6">
    <location>
        <begin position="392"/>
        <end position="414"/>
    </location>
</feature>
<dbReference type="InterPro" id="IPR029454">
    <property type="entry name" value="ODR-4-like"/>
</dbReference>
<proteinExistence type="inferred from homology"/>
<dbReference type="PANTHER" id="PTHR33966:SF1">
    <property type="entry name" value="PROTEIN ODR-4 HOMOLOG"/>
    <property type="match status" value="1"/>
</dbReference>
<keyword evidence="4 6" id="KW-1133">Transmembrane helix</keyword>
<keyword evidence="5 6" id="KW-0472">Membrane</keyword>
<dbReference type="GO" id="GO:0016020">
    <property type="term" value="C:membrane"/>
    <property type="evidence" value="ECO:0007669"/>
    <property type="project" value="UniProtKB-SubCell"/>
</dbReference>
<keyword evidence="3 6" id="KW-0812">Transmembrane</keyword>
<evidence type="ECO:0000256" key="1">
    <source>
        <dbReference type="ARBA" id="ARBA00004370"/>
    </source>
</evidence>
<dbReference type="Pfam" id="PF14778">
    <property type="entry name" value="ODR4-like"/>
    <property type="match status" value="2"/>
</dbReference>
<comment type="subcellular location">
    <subcellularLocation>
        <location evidence="1">Membrane</location>
    </subcellularLocation>
</comment>
<evidence type="ECO:0000256" key="3">
    <source>
        <dbReference type="ARBA" id="ARBA00022692"/>
    </source>
</evidence>
<evidence type="ECO:0000256" key="5">
    <source>
        <dbReference type="ARBA" id="ARBA00023136"/>
    </source>
</evidence>
<gene>
    <name evidence="7" type="ORF">GBAR_LOCUS27593</name>
</gene>
<evidence type="ECO:0000313" key="7">
    <source>
        <dbReference type="EMBL" id="CAI8050186.1"/>
    </source>
</evidence>
<protein>
    <submittedName>
        <fullName evidence="7">Protein odr-4 homolog</fullName>
    </submittedName>
</protein>
<dbReference type="PANTHER" id="PTHR33966">
    <property type="entry name" value="PROTEIN ODR-4 HOMOLOG"/>
    <property type="match status" value="1"/>
</dbReference>
<dbReference type="Proteomes" id="UP001174909">
    <property type="component" value="Unassembled WGS sequence"/>
</dbReference>
<evidence type="ECO:0000256" key="6">
    <source>
        <dbReference type="SAM" id="Phobius"/>
    </source>
</evidence>
<evidence type="ECO:0000256" key="2">
    <source>
        <dbReference type="ARBA" id="ARBA00010131"/>
    </source>
</evidence>
<organism evidence="7 8">
    <name type="scientific">Geodia barretti</name>
    <name type="common">Barrett's horny sponge</name>
    <dbReference type="NCBI Taxonomy" id="519541"/>
    <lineage>
        <taxon>Eukaryota</taxon>
        <taxon>Metazoa</taxon>
        <taxon>Porifera</taxon>
        <taxon>Demospongiae</taxon>
        <taxon>Heteroscleromorpha</taxon>
        <taxon>Tetractinellida</taxon>
        <taxon>Astrophorina</taxon>
        <taxon>Geodiidae</taxon>
        <taxon>Geodia</taxon>
    </lineage>
</organism>
<comment type="similarity">
    <text evidence="2">Belongs to the ODR-4 family.</text>
</comment>
<comment type="caution">
    <text evidence="7">The sequence shown here is derived from an EMBL/GenBank/DDBJ whole genome shotgun (WGS) entry which is preliminary data.</text>
</comment>
<evidence type="ECO:0000256" key="4">
    <source>
        <dbReference type="ARBA" id="ARBA00022989"/>
    </source>
</evidence>
<reference evidence="7" key="1">
    <citation type="submission" date="2023-03" db="EMBL/GenBank/DDBJ databases">
        <authorList>
            <person name="Steffen K."/>
            <person name="Cardenas P."/>
        </authorList>
    </citation>
    <scope>NUCLEOTIDE SEQUENCE</scope>
</reference>
<accession>A0AA35XF78</accession>
<dbReference type="GO" id="GO:0008104">
    <property type="term" value="P:intracellular protein localization"/>
    <property type="evidence" value="ECO:0007669"/>
    <property type="project" value="TreeGrafter"/>
</dbReference>